<dbReference type="Proteomes" id="UP000004750">
    <property type="component" value="Unassembled WGS sequence"/>
</dbReference>
<protein>
    <submittedName>
        <fullName evidence="1">Uncharacterized protein</fullName>
    </submittedName>
</protein>
<dbReference type="EMBL" id="AGCM01000055">
    <property type="protein sequence ID" value="EHM54859.1"/>
    <property type="molecule type" value="Genomic_DNA"/>
</dbReference>
<dbReference type="AlphaFoldDB" id="G9ZEA0"/>
<dbReference type="STRING" id="797473.HMPREF9080_01088"/>
<organism evidence="1 2">
    <name type="scientific">Cardiobacterium valvarum F0432</name>
    <dbReference type="NCBI Taxonomy" id="797473"/>
    <lineage>
        <taxon>Bacteria</taxon>
        <taxon>Pseudomonadati</taxon>
        <taxon>Pseudomonadota</taxon>
        <taxon>Gammaproteobacteria</taxon>
        <taxon>Cardiobacteriales</taxon>
        <taxon>Cardiobacteriaceae</taxon>
        <taxon>Cardiobacterium</taxon>
    </lineage>
</organism>
<accession>G9ZEA0</accession>
<sequence>MRHLGKTPRHATLQSVSGENADLLADKQAIAITPNLLANKGGLNYAAE</sequence>
<dbReference type="RefSeq" id="WP_006985107.1">
    <property type="nucleotide sequence ID" value="NZ_JH417913.1"/>
</dbReference>
<evidence type="ECO:0000313" key="1">
    <source>
        <dbReference type="EMBL" id="EHM54859.1"/>
    </source>
</evidence>
<evidence type="ECO:0000313" key="2">
    <source>
        <dbReference type="Proteomes" id="UP000004750"/>
    </source>
</evidence>
<proteinExistence type="predicted"/>
<gene>
    <name evidence="1" type="ORF">HMPREF9080_01088</name>
</gene>
<reference evidence="1 2" key="1">
    <citation type="submission" date="2011-08" db="EMBL/GenBank/DDBJ databases">
        <authorList>
            <person name="Weinstock G."/>
            <person name="Sodergren E."/>
            <person name="Clifton S."/>
            <person name="Fulton L."/>
            <person name="Fulton B."/>
            <person name="Courtney L."/>
            <person name="Fronick C."/>
            <person name="Harrison M."/>
            <person name="Strong C."/>
            <person name="Farmer C."/>
            <person name="Delahaunty K."/>
            <person name="Markovic C."/>
            <person name="Hall O."/>
            <person name="Minx P."/>
            <person name="Tomlinson C."/>
            <person name="Mitreva M."/>
            <person name="Hou S."/>
            <person name="Chen J."/>
            <person name="Wollam A."/>
            <person name="Pepin K.H."/>
            <person name="Johnson M."/>
            <person name="Bhonagiri V."/>
            <person name="Zhang X."/>
            <person name="Suruliraj S."/>
            <person name="Warren W."/>
            <person name="Chinwalla A."/>
            <person name="Mardis E.R."/>
            <person name="Wilson R.K."/>
        </authorList>
    </citation>
    <scope>NUCLEOTIDE SEQUENCE [LARGE SCALE GENOMIC DNA]</scope>
    <source>
        <strain evidence="1 2">F0432</strain>
    </source>
</reference>
<dbReference type="HOGENOM" id="CLU_3150817_0_0_6"/>
<comment type="caution">
    <text evidence="1">The sequence shown here is derived from an EMBL/GenBank/DDBJ whole genome shotgun (WGS) entry which is preliminary data.</text>
</comment>
<name>G9ZEA0_9GAMM</name>